<dbReference type="Pfam" id="PF01047">
    <property type="entry name" value="MarR"/>
    <property type="match status" value="1"/>
</dbReference>
<dbReference type="PANTHER" id="PTHR42756:SF1">
    <property type="entry name" value="TRANSCRIPTIONAL REPRESSOR OF EMRAB OPERON"/>
    <property type="match status" value="1"/>
</dbReference>
<comment type="caution">
    <text evidence="5">The sequence shown here is derived from an EMBL/GenBank/DDBJ whole genome shotgun (WGS) entry which is preliminary data.</text>
</comment>
<name>A0A2U1CI35_9BURK</name>
<dbReference type="STRING" id="1231391.GCA_000308195_03048"/>
<protein>
    <submittedName>
        <fullName evidence="5">MarR family transcriptional regulator</fullName>
    </submittedName>
</protein>
<keyword evidence="1" id="KW-0805">Transcription regulation</keyword>
<dbReference type="EMBL" id="QEKO01000007">
    <property type="protein sequence ID" value="PVY60626.1"/>
    <property type="molecule type" value="Genomic_DNA"/>
</dbReference>
<organism evidence="5 6">
    <name type="scientific">Pusillimonas noertemannii</name>
    <dbReference type="NCBI Taxonomy" id="305977"/>
    <lineage>
        <taxon>Bacteria</taxon>
        <taxon>Pseudomonadati</taxon>
        <taxon>Pseudomonadota</taxon>
        <taxon>Betaproteobacteria</taxon>
        <taxon>Burkholderiales</taxon>
        <taxon>Alcaligenaceae</taxon>
        <taxon>Pusillimonas</taxon>
    </lineage>
</organism>
<dbReference type="Proteomes" id="UP000246145">
    <property type="component" value="Unassembled WGS sequence"/>
</dbReference>
<feature type="domain" description="HTH marR-type" evidence="4">
    <location>
        <begin position="44"/>
        <end position="173"/>
    </location>
</feature>
<accession>A0A2U1CI35</accession>
<evidence type="ECO:0000256" key="2">
    <source>
        <dbReference type="ARBA" id="ARBA00023125"/>
    </source>
</evidence>
<evidence type="ECO:0000256" key="3">
    <source>
        <dbReference type="ARBA" id="ARBA00023163"/>
    </source>
</evidence>
<proteinExistence type="predicted"/>
<dbReference type="SUPFAM" id="SSF46785">
    <property type="entry name" value="Winged helix' DNA-binding domain"/>
    <property type="match status" value="1"/>
</dbReference>
<dbReference type="Gene3D" id="1.10.10.10">
    <property type="entry name" value="Winged helix-like DNA-binding domain superfamily/Winged helix DNA-binding domain"/>
    <property type="match status" value="1"/>
</dbReference>
<sequence length="186" mass="21114">MLGERIAMTETYRQATEKMDHDTPDLADRNSDIDVIAGGVWSRPGFLIRRLHQIHYAMFFEECKEGGVTPVQYGVLTVLAREPWLDQTAIGYEVGLDRTTAADVIKRLEEKGLVERRINHLDRRSRQAAVTEKGLSMMGALQESMARSQRRLLQPLSARDQKIFMSLLLELVEANNQYGRAALKAL</sequence>
<keyword evidence="6" id="KW-1185">Reference proteome</keyword>
<keyword evidence="2" id="KW-0238">DNA-binding</keyword>
<evidence type="ECO:0000259" key="4">
    <source>
        <dbReference type="PROSITE" id="PS50995"/>
    </source>
</evidence>
<dbReference type="PRINTS" id="PR00598">
    <property type="entry name" value="HTHMARR"/>
</dbReference>
<dbReference type="InterPro" id="IPR036388">
    <property type="entry name" value="WH-like_DNA-bd_sf"/>
</dbReference>
<evidence type="ECO:0000313" key="5">
    <source>
        <dbReference type="EMBL" id="PVY60626.1"/>
    </source>
</evidence>
<dbReference type="PROSITE" id="PS50995">
    <property type="entry name" value="HTH_MARR_2"/>
    <property type="match status" value="1"/>
</dbReference>
<dbReference type="AlphaFoldDB" id="A0A2U1CI35"/>
<dbReference type="InterPro" id="IPR000835">
    <property type="entry name" value="HTH_MarR-typ"/>
</dbReference>
<dbReference type="SMART" id="SM00347">
    <property type="entry name" value="HTH_MARR"/>
    <property type="match status" value="1"/>
</dbReference>
<keyword evidence="3" id="KW-0804">Transcription</keyword>
<dbReference type="GO" id="GO:0003677">
    <property type="term" value="F:DNA binding"/>
    <property type="evidence" value="ECO:0007669"/>
    <property type="project" value="UniProtKB-KW"/>
</dbReference>
<reference evidence="5 6" key="1">
    <citation type="submission" date="2018-04" db="EMBL/GenBank/DDBJ databases">
        <title>Genomic Encyclopedia of Type Strains, Phase IV (KMG-IV): sequencing the most valuable type-strain genomes for metagenomic binning, comparative biology and taxonomic classification.</title>
        <authorList>
            <person name="Goeker M."/>
        </authorList>
    </citation>
    <scope>NUCLEOTIDE SEQUENCE [LARGE SCALE GENOMIC DNA]</scope>
    <source>
        <strain evidence="5 6">DSM 10065</strain>
    </source>
</reference>
<dbReference type="InterPro" id="IPR036390">
    <property type="entry name" value="WH_DNA-bd_sf"/>
</dbReference>
<gene>
    <name evidence="5" type="ORF">C7440_3418</name>
</gene>
<dbReference type="GO" id="GO:0003700">
    <property type="term" value="F:DNA-binding transcription factor activity"/>
    <property type="evidence" value="ECO:0007669"/>
    <property type="project" value="InterPro"/>
</dbReference>
<evidence type="ECO:0000256" key="1">
    <source>
        <dbReference type="ARBA" id="ARBA00023015"/>
    </source>
</evidence>
<dbReference type="PANTHER" id="PTHR42756">
    <property type="entry name" value="TRANSCRIPTIONAL REGULATOR, MARR"/>
    <property type="match status" value="1"/>
</dbReference>
<evidence type="ECO:0000313" key="6">
    <source>
        <dbReference type="Proteomes" id="UP000246145"/>
    </source>
</evidence>